<feature type="transmembrane region" description="Helical" evidence="3">
    <location>
        <begin position="304"/>
        <end position="328"/>
    </location>
</feature>
<accession>S8DNS7</accession>
<evidence type="ECO:0000256" key="2">
    <source>
        <dbReference type="ARBA" id="ARBA00006727"/>
    </source>
</evidence>
<sequence>MDVPDGGLWAWLAVVGGALVQFCTFGYASSFGVYQAYYVLQGGFSSADASWIGSLQFFLLFFMGLPAGKLFDAGYFRHMQVGGTLLYALSLFMLSLANPRSYYQIILSQGVGMGIGSGLLLVPAISVQAHHWKKHRSLAMGIVLAGTSCGGIVYPIMLNQLIHHSPAGFPWAVRATGFLSLALLIIASCIITTRMPPKVHTSEAQINFKAVLTDWSYLTTVAGAFLILWGLFFPYFYLQLWSTLHGNSSTFSFYSIAILNAGSIAGRLIPNALADVAGRFNVICPIAFVSTILLFSMFGVKSIAAVTVFAILYGFFSGAIASLFPPLVAGMARHPSEVGLRIGFAYFLVSFAILTGSPIDGALLGEQRHWANSIIFSGVVMLGGSIVLVLARYMFVRSRGFSMRDKL</sequence>
<feature type="domain" description="Major facilitator superfamily (MFS) profile" evidence="4">
    <location>
        <begin position="10"/>
        <end position="395"/>
    </location>
</feature>
<dbReference type="GO" id="GO:0022857">
    <property type="term" value="F:transmembrane transporter activity"/>
    <property type="evidence" value="ECO:0007669"/>
    <property type="project" value="InterPro"/>
</dbReference>
<feature type="transmembrane region" description="Helical" evidence="3">
    <location>
        <begin position="215"/>
        <end position="238"/>
    </location>
</feature>
<dbReference type="InterPro" id="IPR036259">
    <property type="entry name" value="MFS_trans_sf"/>
</dbReference>
<organism evidence="5 6">
    <name type="scientific">Fomitopsis schrenkii</name>
    <name type="common">Brown rot fungus</name>
    <dbReference type="NCBI Taxonomy" id="2126942"/>
    <lineage>
        <taxon>Eukaryota</taxon>
        <taxon>Fungi</taxon>
        <taxon>Dikarya</taxon>
        <taxon>Basidiomycota</taxon>
        <taxon>Agaricomycotina</taxon>
        <taxon>Agaricomycetes</taxon>
        <taxon>Polyporales</taxon>
        <taxon>Fomitopsis</taxon>
    </lineage>
</organism>
<comment type="similarity">
    <text evidence="2">Belongs to the major facilitator superfamily. Monocarboxylate porter (TC 2.A.1.13) family.</text>
</comment>
<feature type="transmembrane region" description="Helical" evidence="3">
    <location>
        <begin position="137"/>
        <end position="157"/>
    </location>
</feature>
<dbReference type="SUPFAM" id="SSF103473">
    <property type="entry name" value="MFS general substrate transporter"/>
    <property type="match status" value="1"/>
</dbReference>
<feature type="transmembrane region" description="Helical" evidence="3">
    <location>
        <begin position="49"/>
        <end position="67"/>
    </location>
</feature>
<dbReference type="InterPro" id="IPR020846">
    <property type="entry name" value="MFS_dom"/>
</dbReference>
<keyword evidence="3" id="KW-1133">Transmembrane helix</keyword>
<protein>
    <recommendedName>
        <fullName evidence="4">Major facilitator superfamily (MFS) profile domain-containing protein</fullName>
    </recommendedName>
</protein>
<dbReference type="EMBL" id="KE504239">
    <property type="protein sequence ID" value="EPS94262.1"/>
    <property type="molecule type" value="Genomic_DNA"/>
</dbReference>
<dbReference type="InterPro" id="IPR050327">
    <property type="entry name" value="Proton-linked_MCT"/>
</dbReference>
<feature type="transmembrane region" description="Helical" evidence="3">
    <location>
        <begin position="103"/>
        <end position="125"/>
    </location>
</feature>
<dbReference type="InParanoid" id="S8DNS7"/>
<dbReference type="GO" id="GO:0016020">
    <property type="term" value="C:membrane"/>
    <property type="evidence" value="ECO:0007669"/>
    <property type="project" value="UniProtKB-SubCell"/>
</dbReference>
<reference evidence="5 6" key="1">
    <citation type="journal article" date="2012" name="Science">
        <title>The Paleozoic origin of enzymatic lignin decomposition reconstructed from 31 fungal genomes.</title>
        <authorList>
            <person name="Floudas D."/>
            <person name="Binder M."/>
            <person name="Riley R."/>
            <person name="Barry K."/>
            <person name="Blanchette R.A."/>
            <person name="Henrissat B."/>
            <person name="Martinez A.T."/>
            <person name="Otillar R."/>
            <person name="Spatafora J.W."/>
            <person name="Yadav J.S."/>
            <person name="Aerts A."/>
            <person name="Benoit I."/>
            <person name="Boyd A."/>
            <person name="Carlson A."/>
            <person name="Copeland A."/>
            <person name="Coutinho P.M."/>
            <person name="de Vries R.P."/>
            <person name="Ferreira P."/>
            <person name="Findley K."/>
            <person name="Foster B."/>
            <person name="Gaskell J."/>
            <person name="Glotzer D."/>
            <person name="Gorecki P."/>
            <person name="Heitman J."/>
            <person name="Hesse C."/>
            <person name="Hori C."/>
            <person name="Igarashi K."/>
            <person name="Jurgens J.A."/>
            <person name="Kallen N."/>
            <person name="Kersten P."/>
            <person name="Kohler A."/>
            <person name="Kuees U."/>
            <person name="Kumar T.K.A."/>
            <person name="Kuo A."/>
            <person name="LaButti K."/>
            <person name="Larrondo L.F."/>
            <person name="Lindquist E."/>
            <person name="Ling A."/>
            <person name="Lombard V."/>
            <person name="Lucas S."/>
            <person name="Lundell T."/>
            <person name="Martin R."/>
            <person name="McLaughlin D.J."/>
            <person name="Morgenstern I."/>
            <person name="Morin E."/>
            <person name="Murat C."/>
            <person name="Nagy L.G."/>
            <person name="Nolan M."/>
            <person name="Ohm R.A."/>
            <person name="Patyshakuliyeva A."/>
            <person name="Rokas A."/>
            <person name="Ruiz-Duenas F.J."/>
            <person name="Sabat G."/>
            <person name="Salamov A."/>
            <person name="Samejima M."/>
            <person name="Schmutz J."/>
            <person name="Slot J.C."/>
            <person name="St John F."/>
            <person name="Stenlid J."/>
            <person name="Sun H."/>
            <person name="Sun S."/>
            <person name="Syed K."/>
            <person name="Tsang A."/>
            <person name="Wiebenga A."/>
            <person name="Young D."/>
            <person name="Pisabarro A."/>
            <person name="Eastwood D.C."/>
            <person name="Martin F."/>
            <person name="Cullen D."/>
            <person name="Grigoriev I.V."/>
            <person name="Hibbett D.S."/>
        </authorList>
    </citation>
    <scope>NUCLEOTIDE SEQUENCE</scope>
    <source>
        <strain evidence="6">FP-58527</strain>
    </source>
</reference>
<dbReference type="PANTHER" id="PTHR11360:SF177">
    <property type="entry name" value="RIBOFLAVIN TRANSPORTER MCH5"/>
    <property type="match status" value="1"/>
</dbReference>
<evidence type="ECO:0000256" key="3">
    <source>
        <dbReference type="SAM" id="Phobius"/>
    </source>
</evidence>
<keyword evidence="6" id="KW-1185">Reference proteome</keyword>
<name>S8DNS7_FOMSC</name>
<gene>
    <name evidence="5" type="ORF">FOMPIDRAFT_130368</name>
</gene>
<comment type="subcellular location">
    <subcellularLocation>
        <location evidence="1">Membrane</location>
        <topology evidence="1">Multi-pass membrane protein</topology>
    </subcellularLocation>
</comment>
<evidence type="ECO:0000259" key="4">
    <source>
        <dbReference type="PROSITE" id="PS50850"/>
    </source>
</evidence>
<feature type="transmembrane region" description="Helical" evidence="3">
    <location>
        <begin position="177"/>
        <end position="195"/>
    </location>
</feature>
<dbReference type="PANTHER" id="PTHR11360">
    <property type="entry name" value="MONOCARBOXYLATE TRANSPORTER"/>
    <property type="match status" value="1"/>
</dbReference>
<keyword evidence="3" id="KW-0812">Transmembrane</keyword>
<evidence type="ECO:0000313" key="5">
    <source>
        <dbReference type="EMBL" id="EPS94262.1"/>
    </source>
</evidence>
<dbReference type="OrthoDB" id="6499973at2759"/>
<feature type="transmembrane region" description="Helical" evidence="3">
    <location>
        <begin position="79"/>
        <end position="97"/>
    </location>
</feature>
<dbReference type="Gene3D" id="1.20.1250.20">
    <property type="entry name" value="MFS general substrate transporter like domains"/>
    <property type="match status" value="2"/>
</dbReference>
<dbReference type="HOGENOM" id="CLU_001265_1_1_1"/>
<dbReference type="Proteomes" id="UP000015241">
    <property type="component" value="Unassembled WGS sequence"/>
</dbReference>
<dbReference type="Pfam" id="PF07690">
    <property type="entry name" value="MFS_1"/>
    <property type="match status" value="1"/>
</dbReference>
<feature type="transmembrane region" description="Helical" evidence="3">
    <location>
        <begin position="280"/>
        <end position="298"/>
    </location>
</feature>
<dbReference type="eggNOG" id="KOG2504">
    <property type="taxonomic scope" value="Eukaryota"/>
</dbReference>
<keyword evidence="3" id="KW-0472">Membrane</keyword>
<dbReference type="InterPro" id="IPR011701">
    <property type="entry name" value="MFS"/>
</dbReference>
<evidence type="ECO:0000256" key="1">
    <source>
        <dbReference type="ARBA" id="ARBA00004141"/>
    </source>
</evidence>
<evidence type="ECO:0000313" key="6">
    <source>
        <dbReference type="Proteomes" id="UP000015241"/>
    </source>
</evidence>
<dbReference type="PROSITE" id="PS50850">
    <property type="entry name" value="MFS"/>
    <property type="match status" value="1"/>
</dbReference>
<dbReference type="AlphaFoldDB" id="S8DNS7"/>
<feature type="transmembrane region" description="Helical" evidence="3">
    <location>
        <begin position="340"/>
        <end position="359"/>
    </location>
</feature>
<feature type="transmembrane region" description="Helical" evidence="3">
    <location>
        <begin position="250"/>
        <end position="268"/>
    </location>
</feature>
<feature type="transmembrane region" description="Helical" evidence="3">
    <location>
        <begin position="7"/>
        <end position="29"/>
    </location>
</feature>
<proteinExistence type="inferred from homology"/>
<feature type="transmembrane region" description="Helical" evidence="3">
    <location>
        <begin position="371"/>
        <end position="395"/>
    </location>
</feature>